<evidence type="ECO:0000313" key="3">
    <source>
        <dbReference type="EMBL" id="JAP91979.1"/>
    </source>
</evidence>
<proteinExistence type="inferred from homology"/>
<dbReference type="GO" id="GO:0008234">
    <property type="term" value="F:cysteine-type peptidase activity"/>
    <property type="evidence" value="ECO:0007669"/>
    <property type="project" value="InterPro"/>
</dbReference>
<dbReference type="Pfam" id="PF00112">
    <property type="entry name" value="Peptidase_C1"/>
    <property type="match status" value="1"/>
</dbReference>
<name>A0A146K949_9EUKA</name>
<sequence length="297" mass="33506">SGFEHFCKLLTRILQHAPTEYALNVNNLMDMPDFHQLFVPDVDNLNENQLCQKQICATKNPLATPPKIHKSVDLRERDLVTAAKFQGDCGACWAFSLVSQLENLILLQKKDGFWGQENLNVSEQFIISNVFGASKYCKGGNTVKALSYMTDNANKSLNTIEIAANYPYDPEKYRQPHSLNYVLKIKLAPENYFIPFQTINKTPNIAVVPYQSNKFTSEQVTAIKGYLARGLVLSVGMWVTENLDFVLYSGGIFHEQCKKYNGSNHAVNIIGYGKINGKEVWVVKNSWGDSWGDNGFF</sequence>
<protein>
    <submittedName>
        <fullName evidence="3">Cathepsin L</fullName>
    </submittedName>
</protein>
<dbReference type="SUPFAM" id="SSF54001">
    <property type="entry name" value="Cysteine proteinases"/>
    <property type="match status" value="1"/>
</dbReference>
<gene>
    <name evidence="3" type="ORF">TPC1_16225</name>
</gene>
<dbReference type="InterPro" id="IPR013128">
    <property type="entry name" value="Peptidase_C1A"/>
</dbReference>
<dbReference type="SMART" id="SM00645">
    <property type="entry name" value="Pept_C1"/>
    <property type="match status" value="1"/>
</dbReference>
<dbReference type="InterPro" id="IPR000668">
    <property type="entry name" value="Peptidase_C1A_C"/>
</dbReference>
<dbReference type="AlphaFoldDB" id="A0A146K949"/>
<dbReference type="GO" id="GO:0006508">
    <property type="term" value="P:proteolysis"/>
    <property type="evidence" value="ECO:0007669"/>
    <property type="project" value="InterPro"/>
</dbReference>
<evidence type="ECO:0000259" key="2">
    <source>
        <dbReference type="SMART" id="SM00645"/>
    </source>
</evidence>
<reference evidence="3" key="1">
    <citation type="submission" date="2015-07" db="EMBL/GenBank/DDBJ databases">
        <title>Adaptation to a free-living lifestyle via gene acquisitions in the diplomonad Trepomonas sp. PC1.</title>
        <authorList>
            <person name="Xu F."/>
            <person name="Jerlstrom-Hultqvist J."/>
            <person name="Kolisko M."/>
            <person name="Simpson A.G.B."/>
            <person name="Roger A.J."/>
            <person name="Svard S.G."/>
            <person name="Andersson J.O."/>
        </authorList>
    </citation>
    <scope>NUCLEOTIDE SEQUENCE</scope>
    <source>
        <strain evidence="3">PC1</strain>
    </source>
</reference>
<dbReference type="PROSITE" id="PS00639">
    <property type="entry name" value="THIOL_PROTEASE_HIS"/>
    <property type="match status" value="1"/>
</dbReference>
<dbReference type="Gene3D" id="3.90.70.10">
    <property type="entry name" value="Cysteine proteinases"/>
    <property type="match status" value="1"/>
</dbReference>
<feature type="domain" description="Peptidase C1A papain C-terminal" evidence="2">
    <location>
        <begin position="68"/>
        <end position="297"/>
    </location>
</feature>
<evidence type="ECO:0000256" key="1">
    <source>
        <dbReference type="ARBA" id="ARBA00008455"/>
    </source>
</evidence>
<dbReference type="PRINTS" id="PR00705">
    <property type="entry name" value="PAPAIN"/>
</dbReference>
<dbReference type="InterPro" id="IPR039417">
    <property type="entry name" value="Peptidase_C1A_papain-like"/>
</dbReference>
<dbReference type="InterPro" id="IPR038765">
    <property type="entry name" value="Papain-like_cys_pep_sf"/>
</dbReference>
<accession>A0A146K949</accession>
<dbReference type="InterPro" id="IPR025660">
    <property type="entry name" value="Pept_his_AS"/>
</dbReference>
<feature type="non-terminal residue" evidence="3">
    <location>
        <position position="1"/>
    </location>
</feature>
<dbReference type="CDD" id="cd02248">
    <property type="entry name" value="Peptidase_C1A"/>
    <property type="match status" value="1"/>
</dbReference>
<organism evidence="3">
    <name type="scientific">Trepomonas sp. PC1</name>
    <dbReference type="NCBI Taxonomy" id="1076344"/>
    <lineage>
        <taxon>Eukaryota</taxon>
        <taxon>Metamonada</taxon>
        <taxon>Diplomonadida</taxon>
        <taxon>Hexamitidae</taxon>
        <taxon>Hexamitinae</taxon>
        <taxon>Trepomonas</taxon>
    </lineage>
</organism>
<dbReference type="PANTHER" id="PTHR12411">
    <property type="entry name" value="CYSTEINE PROTEASE FAMILY C1-RELATED"/>
    <property type="match status" value="1"/>
</dbReference>
<feature type="non-terminal residue" evidence="3">
    <location>
        <position position="297"/>
    </location>
</feature>
<dbReference type="EMBL" id="GDID01004627">
    <property type="protein sequence ID" value="JAP91979.1"/>
    <property type="molecule type" value="Transcribed_RNA"/>
</dbReference>
<comment type="similarity">
    <text evidence="1">Belongs to the peptidase C1 family.</text>
</comment>